<dbReference type="PANTHER" id="PTHR35807">
    <property type="entry name" value="TRANSCRIPTIONAL REGULATOR REDD-RELATED"/>
    <property type="match status" value="1"/>
</dbReference>
<dbReference type="GO" id="GO:0003677">
    <property type="term" value="F:DNA binding"/>
    <property type="evidence" value="ECO:0007669"/>
    <property type="project" value="UniProtKB-UniRule"/>
</dbReference>
<dbReference type="SMART" id="SM00028">
    <property type="entry name" value="TPR"/>
    <property type="match status" value="5"/>
</dbReference>
<feature type="domain" description="OmpR/PhoB-type" evidence="8">
    <location>
        <begin position="1"/>
        <end position="97"/>
    </location>
</feature>
<dbReference type="Pfam" id="PF00931">
    <property type="entry name" value="NB-ARC"/>
    <property type="match status" value="1"/>
</dbReference>
<evidence type="ECO:0000256" key="3">
    <source>
        <dbReference type="ARBA" id="ARBA00023015"/>
    </source>
</evidence>
<evidence type="ECO:0000313" key="9">
    <source>
        <dbReference type="EMBL" id="GGN94935.1"/>
    </source>
</evidence>
<dbReference type="SMART" id="SM00862">
    <property type="entry name" value="Trans_reg_C"/>
    <property type="match status" value="1"/>
</dbReference>
<dbReference type="RefSeq" id="WP_189192402.1">
    <property type="nucleotide sequence ID" value="NZ_BMMM01000031.1"/>
</dbReference>
<organism evidence="9 10">
    <name type="scientific">Streptomyces albiflavescens</name>
    <dbReference type="NCBI Taxonomy" id="1623582"/>
    <lineage>
        <taxon>Bacteria</taxon>
        <taxon>Bacillati</taxon>
        <taxon>Actinomycetota</taxon>
        <taxon>Actinomycetes</taxon>
        <taxon>Kitasatosporales</taxon>
        <taxon>Streptomycetaceae</taxon>
        <taxon>Streptomyces</taxon>
    </lineage>
</organism>
<comment type="caution">
    <text evidence="9">The sequence shown here is derived from an EMBL/GenBank/DDBJ whole genome shotgun (WGS) entry which is preliminary data.</text>
</comment>
<keyword evidence="5" id="KW-0804">Transcription</keyword>
<protein>
    <submittedName>
        <fullName evidence="9">SARP family transcriptional regulator</fullName>
    </submittedName>
</protein>
<dbReference type="InterPro" id="IPR001867">
    <property type="entry name" value="OmpR/PhoB-type_DNA-bd"/>
</dbReference>
<dbReference type="EMBL" id="BMMM01000031">
    <property type="protein sequence ID" value="GGN94935.1"/>
    <property type="molecule type" value="Genomic_DNA"/>
</dbReference>
<sequence>MRFAVLGPVRAWRGDTELELGPPKQRGLLALLLIQSGHPVAVQEIVDALWGQNPPDSAVNVVQRHIGALRRLFEPGLPARGTSRWLVRRSGGYHLDVDPDSLDLLQFRAMRQEAGRLAESGKSAEATELLIQALALRRGPAAMGIPPEVRAHPGFTAVDREHLFAVKEAADYALDAGPGLSARVLVTLRQAAAQHSLDEVLQAKLVVLLAATGHQAEALEAYRTVRTRLADELGLDPGPELRAAQQQVLRQTVAVGPAPSAAEGAGFAGAGEQAGEPDDAAVRSQQDITITALTARPAQLPVDFAAFAGRSCELTSLHALLPPTGETPSAVLISAIGGMAGVGKTTLAVHWAHQVADRFPDGQLYINLRGFHPTGPMVSPAEAIRSFLDAFGVAAHRIPTCLDAQAALYRTLLADRRVLVVLDNAQDSEHVRPLLPASPGCLVIVTSRNQLHGLVAGEGAHSVTLDLLSEADALEFLSRRLGADRVARESRAAGEIVALCGRLPLALAIVSARAAVNPAFSLSSIAAELREGQGSLDAFAGEAPLADMRSVFSWSYSALTPEAARLFRLLGMHPGPDSSITAVASLAGRQPNQVRPLLTELVRAHLVSETEPGRFGCHELLRAYGAELGQAQGTAGELNEARCRMLDHYLHSAQAADRALAPTRERIELRPPAAHVTVERFADHRSAVEWWDKERPVLLAAVDQEARHGSGEHGWQLAATLESYLDRSGRWQEQLAAQTAATTMAQRLGDVRGQAHAHRALGFVSGRLERWDDARVHLWRSLELFGEIGDPAGQARAHRYLAFLANRRKRHEKALDHYLHAQTLYRSTGLRCGEASVSNEVGWTYILMGKYDNALDECGRALAIHQEIGDCNGEAAAWDSLGYAHHHLHDHEKALTCYAHALERYREIRDRYLEADTLVHIGDTHHAGGHHSRAALAWRQALEILLEIGHPDATHVRGKLESLDAPR</sequence>
<dbReference type="AlphaFoldDB" id="A0A917YET2"/>
<accession>A0A917YET2</accession>
<evidence type="ECO:0000259" key="8">
    <source>
        <dbReference type="PROSITE" id="PS51755"/>
    </source>
</evidence>
<dbReference type="InterPro" id="IPR002182">
    <property type="entry name" value="NB-ARC"/>
</dbReference>
<keyword evidence="10" id="KW-1185">Reference proteome</keyword>
<dbReference type="Pfam" id="PF03704">
    <property type="entry name" value="BTAD"/>
    <property type="match status" value="1"/>
</dbReference>
<dbReference type="PRINTS" id="PR00364">
    <property type="entry name" value="DISEASERSIST"/>
</dbReference>
<dbReference type="InterPro" id="IPR051677">
    <property type="entry name" value="AfsR-DnrI-RedD_regulator"/>
</dbReference>
<dbReference type="CDD" id="cd15831">
    <property type="entry name" value="BTAD"/>
    <property type="match status" value="1"/>
</dbReference>
<feature type="DNA-binding region" description="OmpR/PhoB-type" evidence="6">
    <location>
        <begin position="1"/>
        <end position="97"/>
    </location>
</feature>
<gene>
    <name evidence="9" type="ORF">GCM10011579_095000</name>
</gene>
<dbReference type="SMART" id="SM01043">
    <property type="entry name" value="BTAD"/>
    <property type="match status" value="1"/>
</dbReference>
<evidence type="ECO:0000256" key="1">
    <source>
        <dbReference type="ARBA" id="ARBA00005820"/>
    </source>
</evidence>
<keyword evidence="3" id="KW-0805">Transcription regulation</keyword>
<dbReference type="InterPro" id="IPR027417">
    <property type="entry name" value="P-loop_NTPase"/>
</dbReference>
<evidence type="ECO:0000313" key="10">
    <source>
        <dbReference type="Proteomes" id="UP000600365"/>
    </source>
</evidence>
<evidence type="ECO:0000256" key="7">
    <source>
        <dbReference type="SAM" id="MobiDB-lite"/>
    </source>
</evidence>
<feature type="region of interest" description="Disordered" evidence="7">
    <location>
        <begin position="260"/>
        <end position="279"/>
    </location>
</feature>
<dbReference type="GO" id="GO:0006355">
    <property type="term" value="P:regulation of DNA-templated transcription"/>
    <property type="evidence" value="ECO:0007669"/>
    <property type="project" value="InterPro"/>
</dbReference>
<dbReference type="InterPro" id="IPR005158">
    <property type="entry name" value="BTAD"/>
</dbReference>
<dbReference type="SUPFAM" id="SSF48452">
    <property type="entry name" value="TPR-like"/>
    <property type="match status" value="3"/>
</dbReference>
<dbReference type="InterPro" id="IPR016032">
    <property type="entry name" value="Sig_transdc_resp-reg_C-effctor"/>
</dbReference>
<dbReference type="GO" id="GO:0000160">
    <property type="term" value="P:phosphorelay signal transduction system"/>
    <property type="evidence" value="ECO:0007669"/>
    <property type="project" value="UniProtKB-KW"/>
</dbReference>
<dbReference type="Gene3D" id="3.40.50.300">
    <property type="entry name" value="P-loop containing nucleotide triphosphate hydrolases"/>
    <property type="match status" value="1"/>
</dbReference>
<dbReference type="Gene3D" id="1.10.10.10">
    <property type="entry name" value="Winged helix-like DNA-binding domain superfamily/Winged helix DNA-binding domain"/>
    <property type="match status" value="1"/>
</dbReference>
<dbReference type="InterPro" id="IPR019734">
    <property type="entry name" value="TPR_rpt"/>
</dbReference>
<evidence type="ECO:0000256" key="5">
    <source>
        <dbReference type="ARBA" id="ARBA00023163"/>
    </source>
</evidence>
<keyword evidence="2" id="KW-0902">Two-component regulatory system</keyword>
<dbReference type="PANTHER" id="PTHR35807:SF1">
    <property type="entry name" value="TRANSCRIPTIONAL REGULATOR REDD"/>
    <property type="match status" value="1"/>
</dbReference>
<dbReference type="Proteomes" id="UP000600365">
    <property type="component" value="Unassembled WGS sequence"/>
</dbReference>
<dbReference type="PROSITE" id="PS51755">
    <property type="entry name" value="OMPR_PHOB"/>
    <property type="match status" value="1"/>
</dbReference>
<evidence type="ECO:0000256" key="6">
    <source>
        <dbReference type="PROSITE-ProRule" id="PRU01091"/>
    </source>
</evidence>
<dbReference type="SUPFAM" id="SSF46894">
    <property type="entry name" value="C-terminal effector domain of the bipartite response regulators"/>
    <property type="match status" value="1"/>
</dbReference>
<dbReference type="InterPro" id="IPR036388">
    <property type="entry name" value="WH-like_DNA-bd_sf"/>
</dbReference>
<dbReference type="GO" id="GO:0043531">
    <property type="term" value="F:ADP binding"/>
    <property type="evidence" value="ECO:0007669"/>
    <property type="project" value="InterPro"/>
</dbReference>
<dbReference type="Pfam" id="PF13424">
    <property type="entry name" value="TPR_12"/>
    <property type="match status" value="1"/>
</dbReference>
<keyword evidence="4 6" id="KW-0238">DNA-binding</keyword>
<feature type="compositionally biased region" description="Low complexity" evidence="7">
    <location>
        <begin position="260"/>
        <end position="274"/>
    </location>
</feature>
<comment type="similarity">
    <text evidence="1">Belongs to the AfsR/DnrI/RedD regulatory family.</text>
</comment>
<dbReference type="InterPro" id="IPR011990">
    <property type="entry name" value="TPR-like_helical_dom_sf"/>
</dbReference>
<evidence type="ECO:0000256" key="2">
    <source>
        <dbReference type="ARBA" id="ARBA00023012"/>
    </source>
</evidence>
<dbReference type="SUPFAM" id="SSF52540">
    <property type="entry name" value="P-loop containing nucleoside triphosphate hydrolases"/>
    <property type="match status" value="1"/>
</dbReference>
<proteinExistence type="inferred from homology"/>
<dbReference type="Pfam" id="PF00486">
    <property type="entry name" value="Trans_reg_C"/>
    <property type="match status" value="1"/>
</dbReference>
<reference evidence="9 10" key="1">
    <citation type="journal article" date="2014" name="Int. J. Syst. Evol. Microbiol.">
        <title>Complete genome sequence of Corynebacterium casei LMG S-19264T (=DSM 44701T), isolated from a smear-ripened cheese.</title>
        <authorList>
            <consortium name="US DOE Joint Genome Institute (JGI-PGF)"/>
            <person name="Walter F."/>
            <person name="Albersmeier A."/>
            <person name="Kalinowski J."/>
            <person name="Ruckert C."/>
        </authorList>
    </citation>
    <scope>NUCLEOTIDE SEQUENCE [LARGE SCALE GENOMIC DNA]</scope>
    <source>
        <strain evidence="9 10">CGMCC 4.7111</strain>
    </source>
</reference>
<evidence type="ECO:0000256" key="4">
    <source>
        <dbReference type="ARBA" id="ARBA00023125"/>
    </source>
</evidence>
<name>A0A917YET2_9ACTN</name>
<dbReference type="Gene3D" id="1.25.40.10">
    <property type="entry name" value="Tetratricopeptide repeat domain"/>
    <property type="match status" value="2"/>
</dbReference>